<dbReference type="Proteomes" id="UP001151760">
    <property type="component" value="Unassembled WGS sequence"/>
</dbReference>
<proteinExistence type="predicted"/>
<sequence length="608" mass="69022">MTGNKSLSFRLNKITLEACGYWRRDPKGCKINRSMIGFPDVLTCIQVPKTSCLLSVPVLEAFSDSDYGGASLDRKSTTGGLSNYWYEDDNLACKKQTIVANSTTEAEYVAAKLLNNQDLDNGWKLCPVISLNLGCKCLQTVEQRQAKQVAFLKKPTESEGFPEIVDFQSTSLRYALTHNLTIYDSLVKQFWQTATIITLANGTPQLITSIDYKEYTITEASVRSKLQLAYATGIHNLSDAAIYVGLAILGYVTEGDIVPLLPAMLAGAAMDQGEGSAQPVESNDQLEWVLWYAPWLSDQLEWNCGMLHGLVVNWSSFAIEKSRNRVNVFLLITVSFMRILGLREVARTTARIALEFANSEFLYMLLHGFCRMLFDFIRYWRHNSVPHCIDFMHVEKNVAESLVRTLLHVPEKMKDGVNARLDLAELGGSNQSSLLCKKTKQHYLQQVERELTISKESVSETVRWISYGPRSTVVKYDVLDYHFRQIPLFKYDWVNHRAGGVKRDNFRFCVLVNLGLDLVEGLLDAYGCDTIEEYLEWNYFLSTDNESTNMETTDKGKETQDKDGIDDSKLCNVKCVTTWEKFRKNMGDKKQKLMQIRPKGKRKVSCGY</sequence>
<protein>
    <submittedName>
        <fullName evidence="1">Uncharacterized protein</fullName>
    </submittedName>
</protein>
<name>A0ABQ5DFD1_9ASTR</name>
<reference evidence="1" key="1">
    <citation type="journal article" date="2022" name="Int. J. Mol. Sci.">
        <title>Draft Genome of Tanacetum Coccineum: Genomic Comparison of Closely Related Tanacetum-Family Plants.</title>
        <authorList>
            <person name="Yamashiro T."/>
            <person name="Shiraishi A."/>
            <person name="Nakayama K."/>
            <person name="Satake H."/>
        </authorList>
    </citation>
    <scope>NUCLEOTIDE SEQUENCE</scope>
</reference>
<keyword evidence="2" id="KW-1185">Reference proteome</keyword>
<gene>
    <name evidence="1" type="ORF">Tco_0936841</name>
</gene>
<evidence type="ECO:0000313" key="1">
    <source>
        <dbReference type="EMBL" id="GJT36976.1"/>
    </source>
</evidence>
<reference evidence="1" key="2">
    <citation type="submission" date="2022-01" db="EMBL/GenBank/DDBJ databases">
        <authorList>
            <person name="Yamashiro T."/>
            <person name="Shiraishi A."/>
            <person name="Satake H."/>
            <person name="Nakayama K."/>
        </authorList>
    </citation>
    <scope>NUCLEOTIDE SEQUENCE</scope>
</reference>
<accession>A0ABQ5DFD1</accession>
<evidence type="ECO:0000313" key="2">
    <source>
        <dbReference type="Proteomes" id="UP001151760"/>
    </source>
</evidence>
<organism evidence="1 2">
    <name type="scientific">Tanacetum coccineum</name>
    <dbReference type="NCBI Taxonomy" id="301880"/>
    <lineage>
        <taxon>Eukaryota</taxon>
        <taxon>Viridiplantae</taxon>
        <taxon>Streptophyta</taxon>
        <taxon>Embryophyta</taxon>
        <taxon>Tracheophyta</taxon>
        <taxon>Spermatophyta</taxon>
        <taxon>Magnoliopsida</taxon>
        <taxon>eudicotyledons</taxon>
        <taxon>Gunneridae</taxon>
        <taxon>Pentapetalae</taxon>
        <taxon>asterids</taxon>
        <taxon>campanulids</taxon>
        <taxon>Asterales</taxon>
        <taxon>Asteraceae</taxon>
        <taxon>Asteroideae</taxon>
        <taxon>Anthemideae</taxon>
        <taxon>Anthemidinae</taxon>
        <taxon>Tanacetum</taxon>
    </lineage>
</organism>
<comment type="caution">
    <text evidence="1">The sequence shown here is derived from an EMBL/GenBank/DDBJ whole genome shotgun (WGS) entry which is preliminary data.</text>
</comment>
<dbReference type="EMBL" id="BQNB010015185">
    <property type="protein sequence ID" value="GJT36976.1"/>
    <property type="molecule type" value="Genomic_DNA"/>
</dbReference>